<dbReference type="AlphaFoldDB" id="A0A6M2BP84"/>
<dbReference type="PANTHER" id="PTHR30251">
    <property type="entry name" value="PILUS ASSEMBLY CHAPERONE"/>
    <property type="match status" value="1"/>
</dbReference>
<dbReference type="GO" id="GO:0030288">
    <property type="term" value="C:outer membrane-bounded periplasmic space"/>
    <property type="evidence" value="ECO:0007669"/>
    <property type="project" value="InterPro"/>
</dbReference>
<dbReference type="InterPro" id="IPR008962">
    <property type="entry name" value="PapD-like_sf"/>
</dbReference>
<dbReference type="Gene3D" id="2.60.40.10">
    <property type="entry name" value="Immunoglobulins"/>
    <property type="match status" value="1"/>
</dbReference>
<dbReference type="EMBL" id="JAAMOW010000003">
    <property type="protein sequence ID" value="NGY04416.1"/>
    <property type="molecule type" value="Genomic_DNA"/>
</dbReference>
<accession>A0A6M2BP84</accession>
<evidence type="ECO:0000313" key="2">
    <source>
        <dbReference type="EMBL" id="NGY04416.1"/>
    </source>
</evidence>
<gene>
    <name evidence="2" type="ORF">G7Y85_06555</name>
</gene>
<proteinExistence type="predicted"/>
<evidence type="ECO:0000259" key="1">
    <source>
        <dbReference type="Pfam" id="PF00345"/>
    </source>
</evidence>
<sequence>MHARPGGARIGTGLLAGLLLLLSMTARAGGLGVSPILLEFDARSPARALWLTNAGDHVLHGQVRVFRWTQENGEDRLTPTRELVVSPPMVEIAPGSQQLVRVIRATPYPAGEQAYRILVNELPDTSRGENLGLSFVMEFSVPVFVGDAGTPAQLSWNLRKDNDQVVLEARNRGGTRAQVSAFALLDAHGKTLMQEPGLLGYALAGQLRRWTLKLPAQAAADAQILQARINGEPIRVDLRAHDATP</sequence>
<name>A0A6M2BP84_9GAMM</name>
<feature type="domain" description="Pili assembly chaperone N-terminal" evidence="1">
    <location>
        <begin position="32"/>
        <end position="145"/>
    </location>
</feature>
<comment type="caution">
    <text evidence="2">The sequence shown here is derived from an EMBL/GenBank/DDBJ whole genome shotgun (WGS) entry which is preliminary data.</text>
</comment>
<evidence type="ECO:0000313" key="3">
    <source>
        <dbReference type="Proteomes" id="UP000472676"/>
    </source>
</evidence>
<dbReference type="SUPFAM" id="SSF49354">
    <property type="entry name" value="PapD-like"/>
    <property type="match status" value="1"/>
</dbReference>
<protein>
    <submittedName>
        <fullName evidence="2">Molecular chaperone</fullName>
    </submittedName>
</protein>
<dbReference type="InterPro" id="IPR013783">
    <property type="entry name" value="Ig-like_fold"/>
</dbReference>
<dbReference type="GO" id="GO:0071555">
    <property type="term" value="P:cell wall organization"/>
    <property type="evidence" value="ECO:0007669"/>
    <property type="project" value="InterPro"/>
</dbReference>
<dbReference type="RefSeq" id="WP_166253756.1">
    <property type="nucleotide sequence ID" value="NZ_JAAMOW010000003.1"/>
</dbReference>
<dbReference type="InterPro" id="IPR050643">
    <property type="entry name" value="Periplasmic_pilus_chap"/>
</dbReference>
<organism evidence="2 3">
    <name type="scientific">Solimonas terrae</name>
    <dbReference type="NCBI Taxonomy" id="1396819"/>
    <lineage>
        <taxon>Bacteria</taxon>
        <taxon>Pseudomonadati</taxon>
        <taxon>Pseudomonadota</taxon>
        <taxon>Gammaproteobacteria</taxon>
        <taxon>Nevskiales</taxon>
        <taxon>Nevskiaceae</taxon>
        <taxon>Solimonas</taxon>
    </lineage>
</organism>
<dbReference type="Proteomes" id="UP000472676">
    <property type="component" value="Unassembled WGS sequence"/>
</dbReference>
<dbReference type="Pfam" id="PF00345">
    <property type="entry name" value="PapD_N"/>
    <property type="match status" value="1"/>
</dbReference>
<reference evidence="2 3" key="1">
    <citation type="journal article" date="2014" name="Int. J. Syst. Evol. Microbiol.">
        <title>Solimonas terrae sp. nov., isolated from soil.</title>
        <authorList>
            <person name="Kim S.J."/>
            <person name="Moon J.Y."/>
            <person name="Weon H.Y."/>
            <person name="Ahn J.H."/>
            <person name="Chen W.M."/>
            <person name="Kwon S.W."/>
        </authorList>
    </citation>
    <scope>NUCLEOTIDE SEQUENCE [LARGE SCALE GENOMIC DNA]</scope>
    <source>
        <strain evidence="2 3">KIS83-12</strain>
    </source>
</reference>
<dbReference type="PANTHER" id="PTHR30251:SF4">
    <property type="entry name" value="SLR1668 PROTEIN"/>
    <property type="match status" value="1"/>
</dbReference>
<keyword evidence="3" id="KW-1185">Reference proteome</keyword>
<dbReference type="InterPro" id="IPR016147">
    <property type="entry name" value="Pili_assmbl_chaperone_N"/>
</dbReference>